<reference evidence="1 2" key="2">
    <citation type="submission" date="2018-11" db="EMBL/GenBank/DDBJ databases">
        <authorList>
            <consortium name="Pathogen Informatics"/>
        </authorList>
    </citation>
    <scope>NUCLEOTIDE SEQUENCE [LARGE SCALE GENOMIC DNA]</scope>
    <source>
        <strain evidence="1">Dakar</strain>
        <strain evidence="2">Dakar, Senegal</strain>
    </source>
</reference>
<organism evidence="3">
    <name type="scientific">Schistosoma curassoni</name>
    <dbReference type="NCBI Taxonomy" id="6186"/>
    <lineage>
        <taxon>Eukaryota</taxon>
        <taxon>Metazoa</taxon>
        <taxon>Spiralia</taxon>
        <taxon>Lophotrochozoa</taxon>
        <taxon>Platyhelminthes</taxon>
        <taxon>Trematoda</taxon>
        <taxon>Digenea</taxon>
        <taxon>Strigeidida</taxon>
        <taxon>Schistosomatoidea</taxon>
        <taxon>Schistosomatidae</taxon>
        <taxon>Schistosoma</taxon>
    </lineage>
</organism>
<evidence type="ECO:0000313" key="3">
    <source>
        <dbReference type="WBParaSite" id="SCUD_0000799901-mRNA-1"/>
    </source>
</evidence>
<sequence length="104" mass="12325">MPEYPLCPFSPSISEIQQVKREEIERRKRLRILQVRMQAKRNATKVRMLYNAKKQQLSDVVARDLQRVREDMKLLEAKKDEYCNVMNQYGIGHRSAENWASSIS</sequence>
<proteinExistence type="predicted"/>
<dbReference type="Proteomes" id="UP000279833">
    <property type="component" value="Unassembled WGS sequence"/>
</dbReference>
<dbReference type="AlphaFoldDB" id="A0A183JZ42"/>
<name>A0A183JZ42_9TREM</name>
<reference evidence="3" key="1">
    <citation type="submission" date="2016-06" db="UniProtKB">
        <authorList>
            <consortium name="WormBaseParasite"/>
        </authorList>
    </citation>
    <scope>IDENTIFICATION</scope>
</reference>
<dbReference type="EMBL" id="UZAK01032562">
    <property type="protein sequence ID" value="VDP28818.1"/>
    <property type="molecule type" value="Genomic_DNA"/>
</dbReference>
<evidence type="ECO:0000313" key="1">
    <source>
        <dbReference type="EMBL" id="VDP28818.1"/>
    </source>
</evidence>
<dbReference type="STRING" id="6186.A0A183JZ42"/>
<gene>
    <name evidence="1" type="ORF">SCUD_LOCUS7999</name>
</gene>
<keyword evidence="2" id="KW-1185">Reference proteome</keyword>
<accession>A0A183JZ42</accession>
<evidence type="ECO:0000313" key="2">
    <source>
        <dbReference type="Proteomes" id="UP000279833"/>
    </source>
</evidence>
<dbReference type="WBParaSite" id="SCUD_0000799901-mRNA-1">
    <property type="protein sequence ID" value="SCUD_0000799901-mRNA-1"/>
    <property type="gene ID" value="SCUD_0000799901"/>
</dbReference>
<protein>
    <submittedName>
        <fullName evidence="3">BZIP domain-containing protein</fullName>
    </submittedName>
</protein>